<keyword evidence="8" id="KW-1185">Reference proteome</keyword>
<accession>A0A3E0AGI9</accession>
<evidence type="ECO:0000256" key="2">
    <source>
        <dbReference type="ARBA" id="ARBA00022475"/>
    </source>
</evidence>
<dbReference type="Pfam" id="PF02361">
    <property type="entry name" value="CbiQ"/>
    <property type="match status" value="1"/>
</dbReference>
<protein>
    <submittedName>
        <fullName evidence="7">Cobalt/nickel transport system permease protein/energy-coupling factor transport system permease protein</fullName>
    </submittedName>
</protein>
<dbReference type="CDD" id="cd16914">
    <property type="entry name" value="EcfT"/>
    <property type="match status" value="1"/>
</dbReference>
<reference evidence="7 8" key="1">
    <citation type="submission" date="2018-08" db="EMBL/GenBank/DDBJ databases">
        <title>Genomic Encyclopedia of Type Strains, Phase IV (KMG-IV): sequencing the most valuable type-strain genomes for metagenomic binning, comparative biology and taxonomic classification.</title>
        <authorList>
            <person name="Goeker M."/>
        </authorList>
    </citation>
    <scope>NUCLEOTIDE SEQUENCE [LARGE SCALE GENOMIC DNA]</scope>
    <source>
        <strain evidence="7 8">DSM 23923</strain>
    </source>
</reference>
<gene>
    <name evidence="7" type="ORF">DFR64_0616</name>
</gene>
<evidence type="ECO:0000256" key="4">
    <source>
        <dbReference type="ARBA" id="ARBA00022989"/>
    </source>
</evidence>
<evidence type="ECO:0000256" key="5">
    <source>
        <dbReference type="ARBA" id="ARBA00023136"/>
    </source>
</evidence>
<evidence type="ECO:0000256" key="6">
    <source>
        <dbReference type="SAM" id="Phobius"/>
    </source>
</evidence>
<dbReference type="Proteomes" id="UP000256388">
    <property type="component" value="Unassembled WGS sequence"/>
</dbReference>
<dbReference type="PANTHER" id="PTHR34857:SF2">
    <property type="entry name" value="SLL0384 PROTEIN"/>
    <property type="match status" value="1"/>
</dbReference>
<keyword evidence="4 6" id="KW-1133">Transmembrane helix</keyword>
<dbReference type="EMBL" id="QUMS01000001">
    <property type="protein sequence ID" value="REG10755.1"/>
    <property type="molecule type" value="Genomic_DNA"/>
</dbReference>
<evidence type="ECO:0000313" key="7">
    <source>
        <dbReference type="EMBL" id="REG10755.1"/>
    </source>
</evidence>
<proteinExistence type="predicted"/>
<feature type="transmembrane region" description="Helical" evidence="6">
    <location>
        <begin position="46"/>
        <end position="64"/>
    </location>
</feature>
<evidence type="ECO:0000256" key="1">
    <source>
        <dbReference type="ARBA" id="ARBA00004141"/>
    </source>
</evidence>
<dbReference type="GO" id="GO:0005886">
    <property type="term" value="C:plasma membrane"/>
    <property type="evidence" value="ECO:0007669"/>
    <property type="project" value="UniProtKB-ARBA"/>
</dbReference>
<dbReference type="InterPro" id="IPR051611">
    <property type="entry name" value="ECF_transporter_component"/>
</dbReference>
<name>A0A3E0AGI9_9CHLR</name>
<keyword evidence="3 6" id="KW-0812">Transmembrane</keyword>
<feature type="transmembrane region" description="Helical" evidence="6">
    <location>
        <begin position="71"/>
        <end position="90"/>
    </location>
</feature>
<sequence length="263" mass="29698">MDSEFINSFRSYQKTGNFWLDLNPITKLNICLAFAFSALIMLDWRYGIPLCLACCVVALLAGKFKVFFDMYGKVCMIVILFVTIVRQIGMRTGNVTPFINIFGWQWYLESFVAGWDRITFILGFSGSLILFFATTPMRDLMYSFEQLGMSHENSFIMLASMQNIIDLKKASVTILESQKSRGIETDGNILVRAKAFFPTLGPLLLGAIASTEEKAIAMDARAFSVKRKHTFLRELAPASTTQKTLSIAAWVFCAATLVFRFIR</sequence>
<comment type="subcellular location">
    <subcellularLocation>
        <location evidence="1">Membrane</location>
        <topology evidence="1">Multi-pass membrane protein</topology>
    </subcellularLocation>
</comment>
<comment type="caution">
    <text evidence="7">The sequence shown here is derived from an EMBL/GenBank/DDBJ whole genome shotgun (WGS) entry which is preliminary data.</text>
</comment>
<dbReference type="OrthoDB" id="166227at2"/>
<dbReference type="InterPro" id="IPR003339">
    <property type="entry name" value="ABC/ECF_trnsptr_transmembrane"/>
</dbReference>
<feature type="transmembrane region" description="Helical" evidence="6">
    <location>
        <begin position="244"/>
        <end position="262"/>
    </location>
</feature>
<feature type="transmembrane region" description="Helical" evidence="6">
    <location>
        <begin position="110"/>
        <end position="133"/>
    </location>
</feature>
<keyword evidence="5 6" id="KW-0472">Membrane</keyword>
<evidence type="ECO:0000256" key="3">
    <source>
        <dbReference type="ARBA" id="ARBA00022692"/>
    </source>
</evidence>
<evidence type="ECO:0000313" key="8">
    <source>
        <dbReference type="Proteomes" id="UP000256388"/>
    </source>
</evidence>
<dbReference type="AlphaFoldDB" id="A0A3E0AGI9"/>
<organism evidence="7 8">
    <name type="scientific">Pelolinea submarina</name>
    <dbReference type="NCBI Taxonomy" id="913107"/>
    <lineage>
        <taxon>Bacteria</taxon>
        <taxon>Bacillati</taxon>
        <taxon>Chloroflexota</taxon>
        <taxon>Anaerolineae</taxon>
        <taxon>Anaerolineales</taxon>
        <taxon>Anaerolineaceae</taxon>
        <taxon>Pelolinea</taxon>
    </lineage>
</organism>
<keyword evidence="2" id="KW-1003">Cell membrane</keyword>
<dbReference type="RefSeq" id="WP_158675068.1">
    <property type="nucleotide sequence ID" value="NZ_AP018437.1"/>
</dbReference>
<feature type="transmembrane region" description="Helical" evidence="6">
    <location>
        <begin position="20"/>
        <end position="40"/>
    </location>
</feature>
<dbReference type="PANTHER" id="PTHR34857">
    <property type="entry name" value="SLL0384 PROTEIN"/>
    <property type="match status" value="1"/>
</dbReference>